<evidence type="ECO:0000259" key="3">
    <source>
        <dbReference type="Pfam" id="PF10017"/>
    </source>
</evidence>
<evidence type="ECO:0000256" key="2">
    <source>
        <dbReference type="ARBA" id="ARBA00022679"/>
    </source>
</evidence>
<dbReference type="Proteomes" id="UP000013201">
    <property type="component" value="Unassembled WGS sequence"/>
</dbReference>
<dbReference type="NCBIfam" id="TIGR03438">
    <property type="entry name" value="egtD_ergothio"/>
    <property type="match status" value="1"/>
</dbReference>
<comment type="caution">
    <text evidence="4">The sequence shown here is derived from an EMBL/GenBank/DDBJ whole genome shotgun (WGS) entry which is preliminary data.</text>
</comment>
<reference evidence="4 5" key="1">
    <citation type="submission" date="2013-03" db="EMBL/GenBank/DDBJ databases">
        <authorList>
            <person name="Le V."/>
        </authorList>
    </citation>
    <scope>NUCLEOTIDE SEQUENCE [LARGE SCALE GENOMIC DNA]</scope>
    <source>
        <strain evidence="4 5">BiD32</strain>
    </source>
</reference>
<dbReference type="InterPro" id="IPR029063">
    <property type="entry name" value="SAM-dependent_MTases_sf"/>
</dbReference>
<feature type="domain" description="Histidine-specific methyltransferase SAM-dependent" evidence="3">
    <location>
        <begin position="32"/>
        <end position="329"/>
    </location>
</feature>
<keyword evidence="1" id="KW-0489">Methyltransferase</keyword>
<dbReference type="AlphaFoldDB" id="N1MPV0"/>
<dbReference type="GO" id="GO:0032259">
    <property type="term" value="P:methylation"/>
    <property type="evidence" value="ECO:0007669"/>
    <property type="project" value="UniProtKB-KW"/>
</dbReference>
<evidence type="ECO:0000313" key="4">
    <source>
        <dbReference type="EMBL" id="CCW19235.1"/>
    </source>
</evidence>
<dbReference type="PANTHER" id="PTHR43397:SF1">
    <property type="entry name" value="ERGOTHIONEINE BIOSYNTHESIS PROTEIN 1"/>
    <property type="match status" value="1"/>
</dbReference>
<dbReference type="GO" id="GO:0008168">
    <property type="term" value="F:methyltransferase activity"/>
    <property type="evidence" value="ECO:0007669"/>
    <property type="project" value="UniProtKB-KW"/>
</dbReference>
<dbReference type="Pfam" id="PF10017">
    <property type="entry name" value="Methyltransf_33"/>
    <property type="match status" value="1"/>
</dbReference>
<dbReference type="InterPro" id="IPR051128">
    <property type="entry name" value="EgtD_Methyltrsf_superfamily"/>
</dbReference>
<organism evidence="4 5">
    <name type="scientific">Sphingobium indicum BiD32</name>
    <dbReference type="NCBI Taxonomy" id="1301087"/>
    <lineage>
        <taxon>Bacteria</taxon>
        <taxon>Pseudomonadati</taxon>
        <taxon>Pseudomonadota</taxon>
        <taxon>Alphaproteobacteria</taxon>
        <taxon>Sphingomonadales</taxon>
        <taxon>Sphingomonadaceae</taxon>
        <taxon>Sphingobium</taxon>
    </lineage>
</organism>
<dbReference type="EMBL" id="CAVK010000183">
    <property type="protein sequence ID" value="CCW19235.1"/>
    <property type="molecule type" value="Genomic_DNA"/>
</dbReference>
<name>N1MPV0_9SPHN</name>
<dbReference type="InterPro" id="IPR035094">
    <property type="entry name" value="EgtD"/>
</dbReference>
<sequence length="332" mass="36358">MHNMVSVAMDYDGIARFSDTQPAVSDTSEFLHAVVGGLSQPDRAIPCRFLYDAAGSAIFDQICELPEYYPTRTERRILETHAPTIAEAISGKIRFIELGAGSGGKAEILLDAMAQVRAYVCIDISPVPLASAAAVVRARHPDIAVDALCGNYLGELDLPPRRGLRDMCFFPGSTIGNFDRDDAQAFLREWSRRLGQGGMMLIGVDLKKEAGLLEDAYDDAQGVTAQFSLNLLHRANRELGADFDTSAFAHRARYVSEPGHVEISLVSLREQMVTVAGRRFQFAQGATIHVENSHKYAIDEFAMLASKAGFDSVDVWTDKDALFSVHLLRVAC</sequence>
<accession>N1MPV0</accession>
<keyword evidence="4" id="KW-0067">ATP-binding</keyword>
<evidence type="ECO:0000256" key="1">
    <source>
        <dbReference type="ARBA" id="ARBA00022603"/>
    </source>
</evidence>
<dbReference type="SUPFAM" id="SSF53335">
    <property type="entry name" value="S-adenosyl-L-methionine-dependent methyltransferases"/>
    <property type="match status" value="1"/>
</dbReference>
<dbReference type="PANTHER" id="PTHR43397">
    <property type="entry name" value="ERGOTHIONEINE BIOSYNTHESIS PROTEIN 1"/>
    <property type="match status" value="1"/>
</dbReference>
<gene>
    <name evidence="4" type="ORF">EBBID32_36010</name>
</gene>
<dbReference type="PIRSF" id="PIRSF018005">
    <property type="entry name" value="UCP018005"/>
    <property type="match status" value="1"/>
</dbReference>
<dbReference type="CDD" id="cd02440">
    <property type="entry name" value="AdoMet_MTases"/>
    <property type="match status" value="1"/>
</dbReference>
<dbReference type="RefSeq" id="WP_006962408.1">
    <property type="nucleotide sequence ID" value="NZ_CAVK010000183.1"/>
</dbReference>
<reference evidence="5" key="2">
    <citation type="submission" date="2013-04" db="EMBL/GenBank/DDBJ databases">
        <title>Bisphenol A degrading Sphingobium sp. strain BiD32.</title>
        <authorList>
            <person name="Nielsen J.L."/>
            <person name="Zhou N.A."/>
            <person name="Kjeldal H."/>
        </authorList>
    </citation>
    <scope>NUCLEOTIDE SEQUENCE [LARGE SCALE GENOMIC DNA]</scope>
    <source>
        <strain evidence="5">BiD32</strain>
    </source>
</reference>
<dbReference type="OrthoDB" id="5289726at2"/>
<keyword evidence="2" id="KW-0808">Transferase</keyword>
<keyword evidence="5" id="KW-1185">Reference proteome</keyword>
<keyword evidence="4" id="KW-0547">Nucleotide-binding</keyword>
<proteinExistence type="predicted"/>
<evidence type="ECO:0000313" key="5">
    <source>
        <dbReference type="Proteomes" id="UP000013201"/>
    </source>
</evidence>
<protein>
    <submittedName>
        <fullName evidence="4">ABC transporter ATP-binding protein</fullName>
    </submittedName>
</protein>
<dbReference type="InterPro" id="IPR019257">
    <property type="entry name" value="MeTrfase_dom"/>
</dbReference>
<dbReference type="GO" id="GO:0005524">
    <property type="term" value="F:ATP binding"/>
    <property type="evidence" value="ECO:0007669"/>
    <property type="project" value="UniProtKB-KW"/>
</dbReference>
<dbReference type="Gene3D" id="3.40.50.150">
    <property type="entry name" value="Vaccinia Virus protein VP39"/>
    <property type="match status" value="1"/>
</dbReference>
<dbReference type="InterPro" id="IPR017804">
    <property type="entry name" value="MeTrfase_EgtD-like"/>
</dbReference>